<dbReference type="AlphaFoldDB" id="A0A0A5GP05"/>
<sequence>MGILGGMGPYATVDIFKKIVTNTDARNDQEHLKIIIYNNPTIPPRILDSTTINTPLPELIESAQILERAGASFIVMPCHTAHIWYEQIKNAIKIPIYSLIHETTARIKESYRNAPNKSLLLLATQHTLYSGLYQDAFSDSEFKLIIPNAHEQELVDKTIARVKKGQLNKETVLELNDMINSFYAQGVSMLMGCCTEIPLMYPFFKTEITLLDPTLLFAKFAIQEALSTTEESEEMVLPTKLKHDNGGDRE</sequence>
<dbReference type="PANTHER" id="PTHR21198:SF7">
    <property type="entry name" value="ASPARTATE-GLUTAMATE RACEMASE FAMILY"/>
    <property type="match status" value="1"/>
</dbReference>
<comment type="similarity">
    <text evidence="1">Belongs to the aspartate/glutamate racemases family.</text>
</comment>
<dbReference type="SUPFAM" id="SSF53681">
    <property type="entry name" value="Aspartate/glutamate racemase"/>
    <property type="match status" value="2"/>
</dbReference>
<dbReference type="Proteomes" id="UP000030528">
    <property type="component" value="Unassembled WGS sequence"/>
</dbReference>
<comment type="caution">
    <text evidence="3">The sequence shown here is derived from an EMBL/GenBank/DDBJ whole genome shotgun (WGS) entry which is preliminary data.</text>
</comment>
<dbReference type="STRING" id="1385510.GCA_000425205_00386"/>
<evidence type="ECO:0000256" key="2">
    <source>
        <dbReference type="ARBA" id="ARBA00023235"/>
    </source>
</evidence>
<protein>
    <submittedName>
        <fullName evidence="3">Aspartate racemase</fullName>
    </submittedName>
</protein>
<dbReference type="Gene3D" id="3.40.50.1860">
    <property type="match status" value="2"/>
</dbReference>
<dbReference type="NCBIfam" id="TIGR00035">
    <property type="entry name" value="asp_race"/>
    <property type="match status" value="1"/>
</dbReference>
<dbReference type="EMBL" id="AVPE01000001">
    <property type="protein sequence ID" value="KGX93714.1"/>
    <property type="molecule type" value="Genomic_DNA"/>
</dbReference>
<dbReference type="GO" id="GO:0047661">
    <property type="term" value="F:amino-acid racemase activity"/>
    <property type="evidence" value="ECO:0007669"/>
    <property type="project" value="InterPro"/>
</dbReference>
<dbReference type="InterPro" id="IPR015942">
    <property type="entry name" value="Asp/Glu/hydantoin_racemase"/>
</dbReference>
<organism evidence="3 4">
    <name type="scientific">Pontibacillus halophilus JSM 076056 = DSM 19796</name>
    <dbReference type="NCBI Taxonomy" id="1385510"/>
    <lineage>
        <taxon>Bacteria</taxon>
        <taxon>Bacillati</taxon>
        <taxon>Bacillota</taxon>
        <taxon>Bacilli</taxon>
        <taxon>Bacillales</taxon>
        <taxon>Bacillaceae</taxon>
        <taxon>Pontibacillus</taxon>
    </lineage>
</organism>
<keyword evidence="4" id="KW-1185">Reference proteome</keyword>
<gene>
    <name evidence="3" type="ORF">N781_00460</name>
</gene>
<accession>A0A0A5GP05</accession>
<name>A0A0A5GP05_9BACI</name>
<dbReference type="PANTHER" id="PTHR21198">
    <property type="entry name" value="GLUTAMATE RACEMASE"/>
    <property type="match status" value="1"/>
</dbReference>
<dbReference type="Pfam" id="PF01177">
    <property type="entry name" value="Asp_Glu_race"/>
    <property type="match status" value="1"/>
</dbReference>
<evidence type="ECO:0000313" key="4">
    <source>
        <dbReference type="Proteomes" id="UP000030528"/>
    </source>
</evidence>
<evidence type="ECO:0000313" key="3">
    <source>
        <dbReference type="EMBL" id="KGX93714.1"/>
    </source>
</evidence>
<keyword evidence="2" id="KW-0413">Isomerase</keyword>
<dbReference type="InterPro" id="IPR004380">
    <property type="entry name" value="Asp_race"/>
</dbReference>
<dbReference type="InterPro" id="IPR001920">
    <property type="entry name" value="Asp/Glu_race"/>
</dbReference>
<evidence type="ECO:0000256" key="1">
    <source>
        <dbReference type="ARBA" id="ARBA00007847"/>
    </source>
</evidence>
<dbReference type="eggNOG" id="COG1794">
    <property type="taxonomic scope" value="Bacteria"/>
</dbReference>
<reference evidence="3 4" key="1">
    <citation type="submission" date="2013-08" db="EMBL/GenBank/DDBJ databases">
        <authorList>
            <person name="Huang J."/>
            <person name="Wang G."/>
        </authorList>
    </citation>
    <scope>NUCLEOTIDE SEQUENCE [LARGE SCALE GENOMIC DNA]</scope>
    <source>
        <strain evidence="3 4">JSM 076056</strain>
    </source>
</reference>
<proteinExistence type="inferred from homology"/>